<evidence type="ECO:0000313" key="3">
    <source>
        <dbReference type="Proteomes" id="UP000316426"/>
    </source>
</evidence>
<dbReference type="AlphaFoldDB" id="A0A518K5V4"/>
<accession>A0A518K5V4</accession>
<evidence type="ECO:0000259" key="1">
    <source>
        <dbReference type="Pfam" id="PF04015"/>
    </source>
</evidence>
<dbReference type="EMBL" id="CP036349">
    <property type="protein sequence ID" value="QDV73157.1"/>
    <property type="molecule type" value="Genomic_DNA"/>
</dbReference>
<dbReference type="Proteomes" id="UP000316426">
    <property type="component" value="Chromosome"/>
</dbReference>
<proteinExistence type="predicted"/>
<dbReference type="RefSeq" id="WP_145109656.1">
    <property type="nucleotide sequence ID" value="NZ_CP036349.1"/>
</dbReference>
<gene>
    <name evidence="2" type="ORF">Spa11_13500</name>
</gene>
<dbReference type="Pfam" id="PF04015">
    <property type="entry name" value="DUF362"/>
    <property type="match status" value="1"/>
</dbReference>
<feature type="domain" description="DUF362" evidence="1">
    <location>
        <begin position="73"/>
        <end position="273"/>
    </location>
</feature>
<sequence length="333" mass="35942">MIESTRSLQVSRRTALAAGGLIAAGLLSLSWKRSKTPVFVAKSQRYDGQLAQTIRDGLTAVGVNGPQLAGKRVLLKPNLVEPSRERPHMTTHPAMIIAAAEVFRGWGAEVVVGEGPGHVRDTEAALIESGVGEALDGAGLRFADLNYERVAWRRNRGRFSRLPGLWLPESVVSADLVVSMPKMKTHHWVGVTAAMKNFYGVIPGIKYGWPKNVLHHNGIPQTVTDINATLPRVVGIVDGIDCMEGDGPILGSLKHMGLVAVGIDLAALDATIARIMGLAPERITYLQLASKRLGVIDDAQIDQRGEAWRPLVDPFQILDEPALQELRAGAMVT</sequence>
<protein>
    <recommendedName>
        <fullName evidence="1">DUF362 domain-containing protein</fullName>
    </recommendedName>
</protein>
<reference evidence="2 3" key="1">
    <citation type="submission" date="2019-02" db="EMBL/GenBank/DDBJ databases">
        <title>Deep-cultivation of Planctomycetes and their phenomic and genomic characterization uncovers novel biology.</title>
        <authorList>
            <person name="Wiegand S."/>
            <person name="Jogler M."/>
            <person name="Boedeker C."/>
            <person name="Pinto D."/>
            <person name="Vollmers J."/>
            <person name="Rivas-Marin E."/>
            <person name="Kohn T."/>
            <person name="Peeters S.H."/>
            <person name="Heuer A."/>
            <person name="Rast P."/>
            <person name="Oberbeckmann S."/>
            <person name="Bunk B."/>
            <person name="Jeske O."/>
            <person name="Meyerdierks A."/>
            <person name="Storesund J.E."/>
            <person name="Kallscheuer N."/>
            <person name="Luecker S."/>
            <person name="Lage O.M."/>
            <person name="Pohl T."/>
            <person name="Merkel B.J."/>
            <person name="Hornburger P."/>
            <person name="Mueller R.-W."/>
            <person name="Bruemmer F."/>
            <person name="Labrenz M."/>
            <person name="Spormann A.M."/>
            <person name="Op den Camp H."/>
            <person name="Overmann J."/>
            <person name="Amann R."/>
            <person name="Jetten M.S.M."/>
            <person name="Mascher T."/>
            <person name="Medema M.H."/>
            <person name="Devos D.P."/>
            <person name="Kaster A.-K."/>
            <person name="Ovreas L."/>
            <person name="Rohde M."/>
            <person name="Galperin M.Y."/>
            <person name="Jogler C."/>
        </authorList>
    </citation>
    <scope>NUCLEOTIDE SEQUENCE [LARGE SCALE GENOMIC DNA]</scope>
    <source>
        <strain evidence="2 3">Spa11</strain>
    </source>
</reference>
<keyword evidence="3" id="KW-1185">Reference proteome</keyword>
<dbReference type="KEGG" id="bmei:Spa11_13500"/>
<organism evidence="2 3">
    <name type="scientific">Botrimarina mediterranea</name>
    <dbReference type="NCBI Taxonomy" id="2528022"/>
    <lineage>
        <taxon>Bacteria</taxon>
        <taxon>Pseudomonadati</taxon>
        <taxon>Planctomycetota</taxon>
        <taxon>Planctomycetia</taxon>
        <taxon>Pirellulales</taxon>
        <taxon>Lacipirellulaceae</taxon>
        <taxon>Botrimarina</taxon>
    </lineage>
</organism>
<name>A0A518K5V4_9BACT</name>
<dbReference type="InterPro" id="IPR007160">
    <property type="entry name" value="DUF362"/>
</dbReference>
<evidence type="ECO:0000313" key="2">
    <source>
        <dbReference type="EMBL" id="QDV73157.1"/>
    </source>
</evidence>